<dbReference type="EMBL" id="BAAAYL010000001">
    <property type="protein sequence ID" value="GAA3379371.1"/>
    <property type="molecule type" value="Genomic_DNA"/>
</dbReference>
<evidence type="ECO:0000313" key="2">
    <source>
        <dbReference type="Proteomes" id="UP001499990"/>
    </source>
</evidence>
<dbReference type="Gene3D" id="6.20.20.10">
    <property type="match status" value="1"/>
</dbReference>
<keyword evidence="2" id="KW-1185">Reference proteome</keyword>
<organism evidence="1 2">
    <name type="scientific">Streptomyces sannanensis</name>
    <dbReference type="NCBI Taxonomy" id="285536"/>
    <lineage>
        <taxon>Bacteria</taxon>
        <taxon>Bacillati</taxon>
        <taxon>Actinomycetota</taxon>
        <taxon>Actinomycetes</taxon>
        <taxon>Kitasatosporales</taxon>
        <taxon>Streptomycetaceae</taxon>
        <taxon>Streptomyces</taxon>
    </lineage>
</organism>
<gene>
    <name evidence="1" type="ORF">GCM10020367_62620</name>
</gene>
<sequence length="72" mass="7723">MELAPGEYEFTCYECDGDGSLQVIRGTDDDEPELVGDKCDECGGEGTVSYDEEEAAEAIEVGRTPLRTPSAT</sequence>
<evidence type="ECO:0000313" key="1">
    <source>
        <dbReference type="EMBL" id="GAA3379371.1"/>
    </source>
</evidence>
<protein>
    <submittedName>
        <fullName evidence="1">Uncharacterized protein</fullName>
    </submittedName>
</protein>
<comment type="caution">
    <text evidence="1">The sequence shown here is derived from an EMBL/GenBank/DDBJ whole genome shotgun (WGS) entry which is preliminary data.</text>
</comment>
<dbReference type="Proteomes" id="UP001499990">
    <property type="component" value="Unassembled WGS sequence"/>
</dbReference>
<accession>A0ABP6SLC4</accession>
<dbReference type="RefSeq" id="WP_345043934.1">
    <property type="nucleotide sequence ID" value="NZ_BAAAYL010000001.1"/>
</dbReference>
<reference evidence="2" key="1">
    <citation type="journal article" date="2019" name="Int. J. Syst. Evol. Microbiol.">
        <title>The Global Catalogue of Microorganisms (GCM) 10K type strain sequencing project: providing services to taxonomists for standard genome sequencing and annotation.</title>
        <authorList>
            <consortium name="The Broad Institute Genomics Platform"/>
            <consortium name="The Broad Institute Genome Sequencing Center for Infectious Disease"/>
            <person name="Wu L."/>
            <person name="Ma J."/>
        </authorList>
    </citation>
    <scope>NUCLEOTIDE SEQUENCE [LARGE SCALE GENOMIC DNA]</scope>
    <source>
        <strain evidence="2">JCM 9651</strain>
    </source>
</reference>
<proteinExistence type="predicted"/>
<name>A0ABP6SLC4_9ACTN</name>